<feature type="domain" description="PAS" evidence="1">
    <location>
        <begin position="133"/>
        <end position="182"/>
    </location>
</feature>
<dbReference type="PANTHER" id="PTHR44757">
    <property type="entry name" value="DIGUANYLATE CYCLASE DGCP"/>
    <property type="match status" value="1"/>
</dbReference>
<protein>
    <submittedName>
        <fullName evidence="5">Diguanylate cyclase/phosphodiesterase with PAS/PAC sensor(S)</fullName>
    </submittedName>
</protein>
<dbReference type="SUPFAM" id="SSF141868">
    <property type="entry name" value="EAL domain-like"/>
    <property type="match status" value="1"/>
</dbReference>
<evidence type="ECO:0000259" key="4">
    <source>
        <dbReference type="PROSITE" id="PS50887"/>
    </source>
</evidence>
<dbReference type="RefSeq" id="WP_058297781.1">
    <property type="nucleotide sequence ID" value="NZ_FMAU01000001.1"/>
</dbReference>
<name>A0A0V8HM87_9BACI</name>
<dbReference type="Pfam" id="PF07238">
    <property type="entry name" value="PilZ"/>
    <property type="match status" value="1"/>
</dbReference>
<dbReference type="Pfam" id="PF08447">
    <property type="entry name" value="PAS_3"/>
    <property type="match status" value="2"/>
</dbReference>
<gene>
    <name evidence="5" type="ORF">GA0061094_1120</name>
</gene>
<dbReference type="Gene3D" id="2.10.70.100">
    <property type="match status" value="1"/>
</dbReference>
<dbReference type="NCBIfam" id="TIGR00229">
    <property type="entry name" value="sensory_box"/>
    <property type="match status" value="3"/>
</dbReference>
<dbReference type="InterPro" id="IPR013767">
    <property type="entry name" value="PAS_fold"/>
</dbReference>
<dbReference type="InterPro" id="IPR000160">
    <property type="entry name" value="GGDEF_dom"/>
</dbReference>
<dbReference type="Gene3D" id="3.20.20.450">
    <property type="entry name" value="EAL domain"/>
    <property type="match status" value="1"/>
</dbReference>
<dbReference type="InterPro" id="IPR035965">
    <property type="entry name" value="PAS-like_dom_sf"/>
</dbReference>
<evidence type="ECO:0000313" key="6">
    <source>
        <dbReference type="Proteomes" id="UP000181997"/>
    </source>
</evidence>
<dbReference type="PROSITE" id="PS50113">
    <property type="entry name" value="PAC"/>
    <property type="match status" value="2"/>
</dbReference>
<dbReference type="PROSITE" id="PS50887">
    <property type="entry name" value="GGDEF"/>
    <property type="match status" value="1"/>
</dbReference>
<dbReference type="SUPFAM" id="SSF141371">
    <property type="entry name" value="PilZ domain-like"/>
    <property type="match status" value="1"/>
</dbReference>
<feature type="domain" description="PAC" evidence="2">
    <location>
        <begin position="338"/>
        <end position="390"/>
    </location>
</feature>
<dbReference type="InterPro" id="IPR035919">
    <property type="entry name" value="EAL_sf"/>
</dbReference>
<dbReference type="Pfam" id="PF13426">
    <property type="entry name" value="PAS_9"/>
    <property type="match status" value="1"/>
</dbReference>
<dbReference type="GO" id="GO:0006355">
    <property type="term" value="P:regulation of DNA-templated transcription"/>
    <property type="evidence" value="ECO:0007669"/>
    <property type="project" value="InterPro"/>
</dbReference>
<dbReference type="Gene3D" id="3.30.450.20">
    <property type="entry name" value="PAS domain"/>
    <property type="match status" value="4"/>
</dbReference>
<dbReference type="Pfam" id="PF00989">
    <property type="entry name" value="PAS"/>
    <property type="match status" value="1"/>
</dbReference>
<feature type="domain" description="GGDEF" evidence="4">
    <location>
        <begin position="548"/>
        <end position="683"/>
    </location>
</feature>
<dbReference type="Pfam" id="PF00990">
    <property type="entry name" value="GGDEF"/>
    <property type="match status" value="1"/>
</dbReference>
<dbReference type="InterPro" id="IPR052155">
    <property type="entry name" value="Biofilm_reg_signaling"/>
</dbReference>
<evidence type="ECO:0000259" key="3">
    <source>
        <dbReference type="PROSITE" id="PS50883"/>
    </source>
</evidence>
<dbReference type="PROSITE" id="PS50883">
    <property type="entry name" value="EAL"/>
    <property type="match status" value="1"/>
</dbReference>
<dbReference type="CDD" id="cd01948">
    <property type="entry name" value="EAL"/>
    <property type="match status" value="1"/>
</dbReference>
<keyword evidence="6" id="KW-1185">Reference proteome</keyword>
<dbReference type="InterPro" id="IPR000700">
    <property type="entry name" value="PAS-assoc_C"/>
</dbReference>
<dbReference type="SMART" id="SM00086">
    <property type="entry name" value="PAC"/>
    <property type="match status" value="3"/>
</dbReference>
<evidence type="ECO:0000259" key="2">
    <source>
        <dbReference type="PROSITE" id="PS50113"/>
    </source>
</evidence>
<accession>A0A0V8HM87</accession>
<dbReference type="SUPFAM" id="SSF55785">
    <property type="entry name" value="PYP-like sensor domain (PAS domain)"/>
    <property type="match status" value="4"/>
</dbReference>
<dbReference type="NCBIfam" id="TIGR00254">
    <property type="entry name" value="GGDEF"/>
    <property type="match status" value="1"/>
</dbReference>
<dbReference type="Pfam" id="PF00563">
    <property type="entry name" value="EAL"/>
    <property type="match status" value="1"/>
</dbReference>
<feature type="domain" description="EAL" evidence="3">
    <location>
        <begin position="692"/>
        <end position="946"/>
    </location>
</feature>
<dbReference type="AlphaFoldDB" id="A0A0V8HM87"/>
<dbReference type="CDD" id="cd01949">
    <property type="entry name" value="GGDEF"/>
    <property type="match status" value="1"/>
</dbReference>
<reference evidence="6" key="1">
    <citation type="submission" date="2016-08" db="EMBL/GenBank/DDBJ databases">
        <authorList>
            <person name="Varghese N."/>
            <person name="Submissions Spin"/>
        </authorList>
    </citation>
    <scope>NUCLEOTIDE SEQUENCE [LARGE SCALE GENOMIC DNA]</scope>
    <source>
        <strain evidence="6">SGD-1123</strain>
    </source>
</reference>
<sequence>MNTFKSLWKKGKDSNINIDINDYLIEAFKVNIDATFLLDVEGNFLAINKSGEKLLCVSEKEVLGKSFIPYIDKIFLEEMMKRFNKTIKGKPQVTTIDLKNKKSQNFKLHVAASPCYKDKKVCGILVIAKDVTNERKLKQSIELSKELFNQYPEGVFSLTPDREIKAINESLYKLTGFNKNDIDSYLDFFPEEHVREFDLNLKAAFSGDLVQYQAFISTKQNEVLKTCITLIPNLHEDKVESLTVIVKDISLLKEYEANIHNVQRNLNDAQEIANIGSWEYDFTRDEGYWSKQLFRIFGMDPETDTPPTFQGYLNMLHPEDVEECVNVMSETIQKGKRFSHYSRIIRKDGTQRIVQVTGRPVYGVEDSVEKIIGTFYDMTDFLEVKEKLEEKEKQIETIYNNLEEVIWSIDVKSKKVLFCSNGFEEIYGYSLESVISSPSFWENVLHPKDKEKIMKSIKGLFVGEKVLIKHRFIHSSGDTRWADTKCFPVLNENGELIRIDGIMWDITEEKVAEEKIQHSAYHDYLTDLPNRRMFDESVQELLNDNMANNFSVLLLDLDRFKHVNDMLGHEIGDELLIAVSKRLKECVADKHLVARMGGDEFAVILYDVQVEEAIRISNLITSEVRKVYTIGEFDLHITTSIGISVYPFEDGEDVTAKSILKTADTALYNAKHLGRDTYKIYTPSMDIESYKIYHLERDMRQALLNNDFFIEYQTKVKTETGEIIGAEALIRWQHPEWGKVSPSEFIPIAEESDLICEIGEWVIKKVFEQIKEWNSKNLTPVPISVNLSPKQLLKKNLTGLVRGLLHTYQVDPGLIEFELTESTLIEPSEIVLSTIEQIRGMGIKIALDDFGVGYSSITHLKNFKLNTLKIDKSFIDNIMDKEEDQIIITSLIQMAHGLGLTIVAEGVEDQDQLNFLRQKGCDYIQGYLFSKPVLPNELERLLKKQFIKPIQMSKRSNFENRRKYFRINFTFPLLADLTISEIKGKKVKLGTTEVLIEDIGLGGVRFLSQINLPVRDDIILIIEAELLNQPVILHGNVVWKNDYIENVNQYGMQFILSEQETSSLSKLINQLQLDLKTKKVITDRKFLKVGPKEYFSKR</sequence>
<dbReference type="PANTHER" id="PTHR44757:SF2">
    <property type="entry name" value="BIOFILM ARCHITECTURE MAINTENANCE PROTEIN MBAA"/>
    <property type="match status" value="1"/>
</dbReference>
<dbReference type="Proteomes" id="UP000181997">
    <property type="component" value="Unassembled WGS sequence"/>
</dbReference>
<dbReference type="InterPro" id="IPR009875">
    <property type="entry name" value="PilZ_domain"/>
</dbReference>
<dbReference type="FunFam" id="3.30.70.270:FF:000001">
    <property type="entry name" value="Diguanylate cyclase domain protein"/>
    <property type="match status" value="1"/>
</dbReference>
<dbReference type="CDD" id="cd00130">
    <property type="entry name" value="PAS"/>
    <property type="match status" value="3"/>
</dbReference>
<dbReference type="InterPro" id="IPR029787">
    <property type="entry name" value="Nucleotide_cyclase"/>
</dbReference>
<dbReference type="PROSITE" id="PS50112">
    <property type="entry name" value="PAS"/>
    <property type="match status" value="4"/>
</dbReference>
<feature type="domain" description="PAS" evidence="1">
    <location>
        <begin position="391"/>
        <end position="464"/>
    </location>
</feature>
<feature type="domain" description="PAC" evidence="2">
    <location>
        <begin position="466"/>
        <end position="518"/>
    </location>
</feature>
<evidence type="ECO:0000259" key="1">
    <source>
        <dbReference type="PROSITE" id="PS50112"/>
    </source>
</evidence>
<feature type="domain" description="PAS" evidence="1">
    <location>
        <begin position="288"/>
        <end position="335"/>
    </location>
</feature>
<proteinExistence type="predicted"/>
<dbReference type="InterPro" id="IPR043128">
    <property type="entry name" value="Rev_trsase/Diguanyl_cyclase"/>
</dbReference>
<feature type="domain" description="PAS" evidence="1">
    <location>
        <begin position="20"/>
        <end position="90"/>
    </location>
</feature>
<dbReference type="InterPro" id="IPR000014">
    <property type="entry name" value="PAS"/>
</dbReference>
<dbReference type="SMART" id="SM00091">
    <property type="entry name" value="PAS"/>
    <property type="match status" value="4"/>
</dbReference>
<evidence type="ECO:0000313" key="5">
    <source>
        <dbReference type="EMBL" id="SCB87950.1"/>
    </source>
</evidence>
<dbReference type="Gene3D" id="3.30.70.270">
    <property type="match status" value="1"/>
</dbReference>
<dbReference type="InterPro" id="IPR001610">
    <property type="entry name" value="PAC"/>
</dbReference>
<dbReference type="SMART" id="SM00052">
    <property type="entry name" value="EAL"/>
    <property type="match status" value="1"/>
</dbReference>
<dbReference type="InterPro" id="IPR001633">
    <property type="entry name" value="EAL_dom"/>
</dbReference>
<organism evidence="5 6">
    <name type="scientific">[Bacillus] enclensis</name>
    <dbReference type="NCBI Taxonomy" id="1402860"/>
    <lineage>
        <taxon>Bacteria</taxon>
        <taxon>Bacillati</taxon>
        <taxon>Bacillota</taxon>
        <taxon>Bacilli</taxon>
        <taxon>Bacillales</taxon>
        <taxon>Bacillaceae</taxon>
        <taxon>Rossellomorea</taxon>
    </lineage>
</organism>
<dbReference type="GO" id="GO:0035438">
    <property type="term" value="F:cyclic-di-GMP binding"/>
    <property type="evidence" value="ECO:0007669"/>
    <property type="project" value="InterPro"/>
</dbReference>
<dbReference type="SUPFAM" id="SSF55073">
    <property type="entry name" value="Nucleotide cyclase"/>
    <property type="match status" value="1"/>
</dbReference>
<dbReference type="EMBL" id="FMAU01000001">
    <property type="protein sequence ID" value="SCB87950.1"/>
    <property type="molecule type" value="Genomic_DNA"/>
</dbReference>
<dbReference type="SMART" id="SM00267">
    <property type="entry name" value="GGDEF"/>
    <property type="match status" value="1"/>
</dbReference>
<dbReference type="InterPro" id="IPR013655">
    <property type="entry name" value="PAS_fold_3"/>
</dbReference>